<dbReference type="PANTHER" id="PTHR45693:SF7">
    <property type="entry name" value="TRANSCRIPTION FACTOR TGA7"/>
    <property type="match status" value="1"/>
</dbReference>
<dbReference type="GO" id="GO:0005634">
    <property type="term" value="C:nucleus"/>
    <property type="evidence" value="ECO:0007669"/>
    <property type="project" value="UniProtKB-SubCell"/>
</dbReference>
<evidence type="ECO:0000256" key="4">
    <source>
        <dbReference type="ARBA" id="ARBA00023125"/>
    </source>
</evidence>
<dbReference type="GO" id="GO:0043565">
    <property type="term" value="F:sequence-specific DNA binding"/>
    <property type="evidence" value="ECO:0007669"/>
    <property type="project" value="InterPro"/>
</dbReference>
<dbReference type="SUPFAM" id="SSF57959">
    <property type="entry name" value="Leucine zipper domain"/>
    <property type="match status" value="1"/>
</dbReference>
<dbReference type="SMART" id="SM00338">
    <property type="entry name" value="BRLZ"/>
    <property type="match status" value="1"/>
</dbReference>
<feature type="domain" description="BZIP" evidence="9">
    <location>
        <begin position="142"/>
        <end position="186"/>
    </location>
</feature>
<dbReference type="OrthoDB" id="2015618at2759"/>
<dbReference type="GO" id="GO:0003700">
    <property type="term" value="F:DNA-binding transcription factor activity"/>
    <property type="evidence" value="ECO:0007669"/>
    <property type="project" value="InterPro"/>
</dbReference>
<protein>
    <recommendedName>
        <fullName evidence="13">Transcription factor TGA7</fullName>
    </recommendedName>
</protein>
<evidence type="ECO:0000256" key="1">
    <source>
        <dbReference type="ARBA" id="ARBA00004123"/>
    </source>
</evidence>
<dbReference type="GO" id="GO:0006351">
    <property type="term" value="P:DNA-templated transcription"/>
    <property type="evidence" value="ECO:0007669"/>
    <property type="project" value="InterPro"/>
</dbReference>
<comment type="subcellular location">
    <subcellularLocation>
        <location evidence="1">Nucleus</location>
    </subcellularLocation>
</comment>
<comment type="similarity">
    <text evidence="2">Belongs to the bZIP family.</text>
</comment>
<feature type="domain" description="DOG1" evidence="10">
    <location>
        <begin position="211"/>
        <end position="421"/>
    </location>
</feature>
<dbReference type="PROSITE" id="PS51806">
    <property type="entry name" value="DOG1"/>
    <property type="match status" value="1"/>
</dbReference>
<reference evidence="12" key="1">
    <citation type="journal article" date="2023" name="Proc. Natl. Acad. Sci. U.S.A.">
        <title>Genomic and structural basis for evolution of tropane alkaloid biosynthesis.</title>
        <authorList>
            <person name="Wanga Y.-J."/>
            <person name="Taina T."/>
            <person name="Yua J.-Y."/>
            <person name="Lia J."/>
            <person name="Xua B."/>
            <person name="Chenc J."/>
            <person name="D'Auriad J.C."/>
            <person name="Huanga J.-P."/>
            <person name="Huanga S.-X."/>
        </authorList>
    </citation>
    <scope>NUCLEOTIDE SEQUENCE [LARGE SCALE GENOMIC DNA]</scope>
    <source>
        <strain evidence="12">cv. KIB-2019</strain>
    </source>
</reference>
<dbReference type="PROSITE" id="PS50217">
    <property type="entry name" value="BZIP"/>
    <property type="match status" value="1"/>
</dbReference>
<evidence type="ECO:0000256" key="8">
    <source>
        <dbReference type="SAM" id="MobiDB-lite"/>
    </source>
</evidence>
<keyword evidence="5" id="KW-0010">Activator</keyword>
<evidence type="ECO:0000313" key="12">
    <source>
        <dbReference type="Proteomes" id="UP001152561"/>
    </source>
</evidence>
<evidence type="ECO:0008006" key="13">
    <source>
        <dbReference type="Google" id="ProtNLM"/>
    </source>
</evidence>
<comment type="caution">
    <text evidence="11">The sequence shown here is derived from an EMBL/GenBank/DDBJ whole genome shotgun (WGS) entry which is preliminary data.</text>
</comment>
<evidence type="ECO:0000256" key="7">
    <source>
        <dbReference type="ARBA" id="ARBA00023242"/>
    </source>
</evidence>
<accession>A0A9Q1R645</accession>
<keyword evidence="3" id="KW-0805">Transcription regulation</keyword>
<keyword evidence="4" id="KW-0238">DNA-binding</keyword>
<dbReference type="Pfam" id="PF00170">
    <property type="entry name" value="bZIP_1"/>
    <property type="match status" value="1"/>
</dbReference>
<keyword evidence="7" id="KW-0539">Nucleus</keyword>
<dbReference type="InterPro" id="IPR025422">
    <property type="entry name" value="TGA_domain"/>
</dbReference>
<evidence type="ECO:0000256" key="6">
    <source>
        <dbReference type="ARBA" id="ARBA00023163"/>
    </source>
</evidence>
<dbReference type="Pfam" id="PF14144">
    <property type="entry name" value="DOG1"/>
    <property type="match status" value="1"/>
</dbReference>
<keyword evidence="6" id="KW-0804">Transcription</keyword>
<dbReference type="Gene3D" id="1.20.5.170">
    <property type="match status" value="1"/>
</dbReference>
<dbReference type="PANTHER" id="PTHR45693">
    <property type="entry name" value="TRANSCRIPTION FACTOR TGA9"/>
    <property type="match status" value="1"/>
</dbReference>
<dbReference type="AlphaFoldDB" id="A0A9Q1R645"/>
<evidence type="ECO:0000259" key="10">
    <source>
        <dbReference type="PROSITE" id="PS51806"/>
    </source>
</evidence>
<gene>
    <name evidence="11" type="ORF">K7X08_002248</name>
</gene>
<dbReference type="PROSITE" id="PS00036">
    <property type="entry name" value="BZIP_BASIC"/>
    <property type="match status" value="1"/>
</dbReference>
<sequence>MKHLYRIQIKKSNYGLKNRGDSCIFFCHLLLCLYPTEVSLNTKEPVITSNLQEECLHTTDEQAMNMTSPTTQFAPTRRMGIYEPFHQMSVWEDAFRGNIIPSADACMVSQPNDRPDDKSGYTSGEQHIPSGSGDNQAPRSTSDKQQRRLAQNREAARKSRMRKKAYVQQLETSRLKLAQLELELERARQQGLYMLGSNSNMGLLGTINPGIAAFDMEYSHWVEEQQKKNAELRSILQSPESDMELQLLVENVLSHYFNLFRMKADAAKADVFYLMSGMWRTSVERFFLWIGGFKPSELINVIMPQLKPLNDQQIIKVCNLRHCCQQAEDALTQGMDKLQQTLAQSIQNMTTGAGSYTSQMVSSMENLEALESFVNQADHLRQQTLQQMSIILTTRQAATGLLAFGEYLQRLRALSSLWAARPREPT</sequence>
<dbReference type="InterPro" id="IPR046347">
    <property type="entry name" value="bZIP_sf"/>
</dbReference>
<evidence type="ECO:0000256" key="5">
    <source>
        <dbReference type="ARBA" id="ARBA00023159"/>
    </source>
</evidence>
<evidence type="ECO:0000256" key="3">
    <source>
        <dbReference type="ARBA" id="ARBA00023015"/>
    </source>
</evidence>
<evidence type="ECO:0000313" key="11">
    <source>
        <dbReference type="EMBL" id="KAJ8541432.1"/>
    </source>
</evidence>
<dbReference type="InterPro" id="IPR004827">
    <property type="entry name" value="bZIP"/>
</dbReference>
<organism evidence="11 12">
    <name type="scientific">Anisodus acutangulus</name>
    <dbReference type="NCBI Taxonomy" id="402998"/>
    <lineage>
        <taxon>Eukaryota</taxon>
        <taxon>Viridiplantae</taxon>
        <taxon>Streptophyta</taxon>
        <taxon>Embryophyta</taxon>
        <taxon>Tracheophyta</taxon>
        <taxon>Spermatophyta</taxon>
        <taxon>Magnoliopsida</taxon>
        <taxon>eudicotyledons</taxon>
        <taxon>Gunneridae</taxon>
        <taxon>Pentapetalae</taxon>
        <taxon>asterids</taxon>
        <taxon>lamiids</taxon>
        <taxon>Solanales</taxon>
        <taxon>Solanaceae</taxon>
        <taxon>Solanoideae</taxon>
        <taxon>Hyoscyameae</taxon>
        <taxon>Anisodus</taxon>
    </lineage>
</organism>
<dbReference type="EMBL" id="JAJAGQ010000015">
    <property type="protein sequence ID" value="KAJ8541432.1"/>
    <property type="molecule type" value="Genomic_DNA"/>
</dbReference>
<keyword evidence="12" id="KW-1185">Reference proteome</keyword>
<evidence type="ECO:0000259" key="9">
    <source>
        <dbReference type="PROSITE" id="PS50217"/>
    </source>
</evidence>
<evidence type="ECO:0000256" key="2">
    <source>
        <dbReference type="ARBA" id="ARBA00007163"/>
    </source>
</evidence>
<feature type="region of interest" description="Disordered" evidence="8">
    <location>
        <begin position="106"/>
        <end position="165"/>
    </location>
</feature>
<name>A0A9Q1R645_9SOLA</name>
<proteinExistence type="inferred from homology"/>
<dbReference type="Proteomes" id="UP001152561">
    <property type="component" value="Unassembled WGS sequence"/>
</dbReference>
<dbReference type="FunFam" id="1.20.5.170:FF:000019">
    <property type="entry name" value="BZIP family transcription factor"/>
    <property type="match status" value="1"/>
</dbReference>